<feature type="region of interest" description="Disordered" evidence="2">
    <location>
        <begin position="392"/>
        <end position="411"/>
    </location>
</feature>
<dbReference type="Pfam" id="PF04818">
    <property type="entry name" value="CID"/>
    <property type="match status" value="1"/>
</dbReference>
<dbReference type="InterPro" id="IPR006569">
    <property type="entry name" value="CID_dom"/>
</dbReference>
<dbReference type="SUPFAM" id="SSF109905">
    <property type="entry name" value="Surp module (SWAP domain)"/>
    <property type="match status" value="1"/>
</dbReference>
<feature type="compositionally biased region" description="Polar residues" evidence="2">
    <location>
        <begin position="398"/>
        <end position="408"/>
    </location>
</feature>
<dbReference type="PANTHER" id="PTHR12323">
    <property type="entry name" value="SR-RELATED CTD ASSOCIATED FACTOR 6"/>
    <property type="match status" value="1"/>
</dbReference>
<evidence type="ECO:0000313" key="5">
    <source>
        <dbReference type="EMBL" id="KAI5074941.1"/>
    </source>
</evidence>
<feature type="domain" description="CID" evidence="4">
    <location>
        <begin position="250"/>
        <end position="391"/>
    </location>
</feature>
<dbReference type="PROSITE" id="PS50128">
    <property type="entry name" value="SURP"/>
    <property type="match status" value="1"/>
</dbReference>
<evidence type="ECO:0000256" key="2">
    <source>
        <dbReference type="SAM" id="MobiDB-lite"/>
    </source>
</evidence>
<feature type="region of interest" description="Disordered" evidence="2">
    <location>
        <begin position="429"/>
        <end position="451"/>
    </location>
</feature>
<feature type="compositionally biased region" description="Polar residues" evidence="2">
    <location>
        <begin position="497"/>
        <end position="513"/>
    </location>
</feature>
<dbReference type="EMBL" id="JABFUD020000010">
    <property type="protein sequence ID" value="KAI5074941.1"/>
    <property type="molecule type" value="Genomic_DNA"/>
</dbReference>
<dbReference type="SMART" id="SM00648">
    <property type="entry name" value="SWAP"/>
    <property type="match status" value="1"/>
</dbReference>
<organism evidence="5 6">
    <name type="scientific">Adiantum capillus-veneris</name>
    <name type="common">Maidenhair fern</name>
    <dbReference type="NCBI Taxonomy" id="13818"/>
    <lineage>
        <taxon>Eukaryota</taxon>
        <taxon>Viridiplantae</taxon>
        <taxon>Streptophyta</taxon>
        <taxon>Embryophyta</taxon>
        <taxon>Tracheophyta</taxon>
        <taxon>Polypodiopsida</taxon>
        <taxon>Polypodiidae</taxon>
        <taxon>Polypodiales</taxon>
        <taxon>Pteridineae</taxon>
        <taxon>Pteridaceae</taxon>
        <taxon>Vittarioideae</taxon>
        <taxon>Adiantum</taxon>
    </lineage>
</organism>
<feature type="region of interest" description="Disordered" evidence="2">
    <location>
        <begin position="584"/>
        <end position="649"/>
    </location>
</feature>
<evidence type="ECO:0000313" key="6">
    <source>
        <dbReference type="Proteomes" id="UP000886520"/>
    </source>
</evidence>
<dbReference type="Pfam" id="PF01805">
    <property type="entry name" value="Surp"/>
    <property type="match status" value="1"/>
</dbReference>
<dbReference type="SMART" id="SM00582">
    <property type="entry name" value="RPR"/>
    <property type="match status" value="1"/>
</dbReference>
<dbReference type="GO" id="GO:0003723">
    <property type="term" value="F:RNA binding"/>
    <property type="evidence" value="ECO:0007669"/>
    <property type="project" value="InterPro"/>
</dbReference>
<dbReference type="Gene3D" id="1.25.40.90">
    <property type="match status" value="1"/>
</dbReference>
<feature type="region of interest" description="Disordered" evidence="2">
    <location>
        <begin position="497"/>
        <end position="525"/>
    </location>
</feature>
<dbReference type="GO" id="GO:0006874">
    <property type="term" value="P:intracellular calcium ion homeostasis"/>
    <property type="evidence" value="ECO:0007669"/>
    <property type="project" value="TreeGrafter"/>
</dbReference>
<evidence type="ECO:0000256" key="1">
    <source>
        <dbReference type="ARBA" id="ARBA00022664"/>
    </source>
</evidence>
<dbReference type="InterPro" id="IPR008942">
    <property type="entry name" value="ENTH_VHS"/>
</dbReference>
<dbReference type="Pfam" id="PF25123">
    <property type="entry name" value="SWAP1_C"/>
    <property type="match status" value="1"/>
</dbReference>
<dbReference type="InterPro" id="IPR035967">
    <property type="entry name" value="SWAP/Surp_sf"/>
</dbReference>
<evidence type="ECO:0000259" key="3">
    <source>
        <dbReference type="PROSITE" id="PS50128"/>
    </source>
</evidence>
<proteinExistence type="predicted"/>
<dbReference type="GO" id="GO:0048471">
    <property type="term" value="C:perinuclear region of cytoplasm"/>
    <property type="evidence" value="ECO:0007669"/>
    <property type="project" value="TreeGrafter"/>
</dbReference>
<protein>
    <recommendedName>
        <fullName evidence="7">Calcium homeostasis endoplasmic reticulum protein</fullName>
    </recommendedName>
</protein>
<comment type="caution">
    <text evidence="5">The sequence shown here is derived from an EMBL/GenBank/DDBJ whole genome shotgun (WGS) entry which is preliminary data.</text>
</comment>
<dbReference type="InterPro" id="IPR000061">
    <property type="entry name" value="Surp"/>
</dbReference>
<dbReference type="PANTHER" id="PTHR12323:SF0">
    <property type="entry name" value="CALCIUM HOMEOSTASIS ENDOPLASMIC RETICULUM PROTEIN"/>
    <property type="match status" value="1"/>
</dbReference>
<keyword evidence="1" id="KW-0507">mRNA processing</keyword>
<accession>A0A9D4UVZ5</accession>
<dbReference type="PROSITE" id="PS51391">
    <property type="entry name" value="CID"/>
    <property type="match status" value="1"/>
</dbReference>
<feature type="region of interest" description="Disordered" evidence="2">
    <location>
        <begin position="1"/>
        <end position="30"/>
    </location>
</feature>
<reference evidence="5" key="1">
    <citation type="submission" date="2021-01" db="EMBL/GenBank/DDBJ databases">
        <title>Adiantum capillus-veneris genome.</title>
        <authorList>
            <person name="Fang Y."/>
            <person name="Liao Q."/>
        </authorList>
    </citation>
    <scope>NUCLEOTIDE SEQUENCE</scope>
    <source>
        <strain evidence="5">H3</strain>
        <tissue evidence="5">Leaf</tissue>
    </source>
</reference>
<evidence type="ECO:0008006" key="7">
    <source>
        <dbReference type="Google" id="ProtNLM"/>
    </source>
</evidence>
<sequence length="688" mass="74315">MDHGYGGHPYGTGPQQFPPPPPPSMHGVPQQFAQGGAPPTFFPGPPAAAMGGFPPYGPSIPYPPAAGPFAPPPAPLQQQVPIPLAFFNPWEPPPHIVPPPADPELQKRIEKLVEYAAKNGPEFEKMLKEKQKDNPLYAFLFGAEGFAYYRCKLWITVNPHLGGPFMNPPPPMPALSAANPNFNPALASLNSGIGPVNPVLNPLSTSMHPVLPPFYDQPHQIAQPHHQPPYFELPYQENVPKSFKGLSGPLPTDVALELQSVLENLTGTKESIKGAKNWFMQRLPFAPALAEALRDRVLALDDDIRQLHVIYLANDILFDSLQRRINLKELDNEALAFQPVLGSMLAAIYYNPQNKEANQTRLQKILQFWGSKEVYSKEIITALENEMIAGPPAPYRSQGMQSLPQTDKSMPMSANLAGAVSLPDSVNKTEHIHMPSPEHPQSFQSPSKKEDTPSLVALAAASFGGSSSVTSSITQQVPVDPVSSVYPALNPSFLSSLTGSTPAATQPTPSQLPASARAPDHPPYPLFPPGLIPGMIRKMQIGTGVPYSALSPLDIPAVIPPSTASDSYILSRVAKFFKDIGEVDPMEGQMKGGGPSSMDEDVRDDRDRSRTGGACIPPPANLNVDPETNTLPDGSIEHKPGSISTGRLGLGAVADPNEITQYDDVYTSYRKQRSTSYHTFMSARAAAR</sequence>
<feature type="domain" description="SURP motif" evidence="3">
    <location>
        <begin position="108"/>
        <end position="150"/>
    </location>
</feature>
<evidence type="ECO:0000259" key="4">
    <source>
        <dbReference type="PROSITE" id="PS51391"/>
    </source>
</evidence>
<dbReference type="Gene3D" id="1.10.10.790">
    <property type="entry name" value="Surp module"/>
    <property type="match status" value="1"/>
</dbReference>
<dbReference type="Proteomes" id="UP000886520">
    <property type="component" value="Chromosome 10"/>
</dbReference>
<dbReference type="AlphaFoldDB" id="A0A9D4UVZ5"/>
<dbReference type="GO" id="GO:0005634">
    <property type="term" value="C:nucleus"/>
    <property type="evidence" value="ECO:0007669"/>
    <property type="project" value="UniProtKB-ARBA"/>
</dbReference>
<feature type="compositionally biased region" description="Gly residues" evidence="2">
    <location>
        <begin position="1"/>
        <end position="10"/>
    </location>
</feature>
<dbReference type="OrthoDB" id="21470at2759"/>
<name>A0A9D4UVZ5_ADICA</name>
<dbReference type="GO" id="GO:0006397">
    <property type="term" value="P:mRNA processing"/>
    <property type="evidence" value="ECO:0007669"/>
    <property type="project" value="UniProtKB-KW"/>
</dbReference>
<gene>
    <name evidence="5" type="ORF">GOP47_0010902</name>
</gene>
<dbReference type="InterPro" id="IPR056922">
    <property type="entry name" value="SWAP1_C"/>
</dbReference>
<keyword evidence="6" id="KW-1185">Reference proteome</keyword>